<protein>
    <submittedName>
        <fullName evidence="1">Uncharacterized protein</fullName>
    </submittedName>
</protein>
<keyword evidence="2" id="KW-1185">Reference proteome</keyword>
<dbReference type="RefSeq" id="WP_090257526.1">
    <property type="nucleotide sequence ID" value="NZ_FOIR01000001.1"/>
</dbReference>
<evidence type="ECO:0000313" key="1">
    <source>
        <dbReference type="EMBL" id="SEV99438.1"/>
    </source>
</evidence>
<accession>A0A1I0NDE2</accession>
<organism evidence="1 2">
    <name type="scientific">Roseivirga pacifica</name>
    <dbReference type="NCBI Taxonomy" id="1267423"/>
    <lineage>
        <taxon>Bacteria</taxon>
        <taxon>Pseudomonadati</taxon>
        <taxon>Bacteroidota</taxon>
        <taxon>Cytophagia</taxon>
        <taxon>Cytophagales</taxon>
        <taxon>Roseivirgaceae</taxon>
        <taxon>Roseivirga</taxon>
    </lineage>
</organism>
<reference evidence="2" key="1">
    <citation type="submission" date="2016-10" db="EMBL/GenBank/DDBJ databases">
        <authorList>
            <person name="Varghese N."/>
            <person name="Submissions S."/>
        </authorList>
    </citation>
    <scope>NUCLEOTIDE SEQUENCE [LARGE SCALE GENOMIC DNA]</scope>
    <source>
        <strain evidence="2">CGMCC 1.12402</strain>
    </source>
</reference>
<evidence type="ECO:0000313" key="2">
    <source>
        <dbReference type="Proteomes" id="UP000199437"/>
    </source>
</evidence>
<dbReference type="GeneID" id="99985853"/>
<dbReference type="AlphaFoldDB" id="A0A1I0NDE2"/>
<dbReference type="OrthoDB" id="1143855at2"/>
<dbReference type="EMBL" id="FOIR01000001">
    <property type="protein sequence ID" value="SEV99438.1"/>
    <property type="molecule type" value="Genomic_DNA"/>
</dbReference>
<name>A0A1I0NDE2_9BACT</name>
<proteinExistence type="predicted"/>
<gene>
    <name evidence="1" type="ORF">SAMN05216290_1122</name>
</gene>
<dbReference type="Proteomes" id="UP000199437">
    <property type="component" value="Unassembled WGS sequence"/>
</dbReference>
<sequence length="164" mass="18808">MSHTKNFQSKYLILLFIYLFSCSKQPEPAIEHPLNGTWRLIETGSPTDPNNVSAVNNGYFLRFQSNGEVRAVCRNYEELLDNGIVKGLCWQVNTASITGTYLVEEDDNYNKVFIELNEDVPNIDSSDGRSRNYIFYFEEGFLFLLNESCDEGCYDKFGQVLPID</sequence>